<evidence type="ECO:0000256" key="5">
    <source>
        <dbReference type="PIRNR" id="PIRNR005536"/>
    </source>
</evidence>
<evidence type="ECO:0000259" key="6">
    <source>
        <dbReference type="Pfam" id="PF16874"/>
    </source>
</evidence>
<evidence type="ECO:0000259" key="7">
    <source>
        <dbReference type="Pfam" id="PF16875"/>
    </source>
</evidence>
<dbReference type="Gene3D" id="2.60.40.1180">
    <property type="entry name" value="Golgi alpha-mannosidase II"/>
    <property type="match status" value="1"/>
</dbReference>
<dbReference type="PIRSF" id="PIRSF005536">
    <property type="entry name" value="Agal"/>
    <property type="match status" value="1"/>
</dbReference>
<dbReference type="Pfam" id="PF16875">
    <property type="entry name" value="Glyco_hydro_36N"/>
    <property type="match status" value="1"/>
</dbReference>
<dbReference type="InterPro" id="IPR013780">
    <property type="entry name" value="Glyco_hydro_b"/>
</dbReference>
<dbReference type="InterPro" id="IPR002252">
    <property type="entry name" value="Glyco_hydro_36"/>
</dbReference>
<evidence type="ECO:0000256" key="3">
    <source>
        <dbReference type="ARBA" id="ARBA00022801"/>
    </source>
</evidence>
<comment type="caution">
    <text evidence="8">The sequence shown here is derived from an EMBL/GenBank/DDBJ whole genome shotgun (WGS) entry which is preliminary data.</text>
</comment>
<comment type="catalytic activity">
    <reaction evidence="1 5">
        <text>Hydrolysis of terminal, non-reducing alpha-D-galactose residues in alpha-D-galactosides, including galactose oligosaccharides, galactomannans and galactolipids.</text>
        <dbReference type="EC" id="3.2.1.22"/>
    </reaction>
</comment>
<keyword evidence="3 5" id="KW-0378">Hydrolase</keyword>
<dbReference type="RefSeq" id="WP_377185018.1">
    <property type="nucleotide sequence ID" value="NZ_JBHUOG010000002.1"/>
</dbReference>
<dbReference type="PANTHER" id="PTHR43053:SF3">
    <property type="entry name" value="ALPHA-GALACTOSIDASE C-RELATED"/>
    <property type="match status" value="1"/>
</dbReference>
<dbReference type="InterPro" id="IPR050985">
    <property type="entry name" value="Alpha-glycosidase_related"/>
</dbReference>
<proteinExistence type="inferred from homology"/>
<dbReference type="CDD" id="cd14791">
    <property type="entry name" value="GH36"/>
    <property type="match status" value="1"/>
</dbReference>
<dbReference type="InterPro" id="IPR031705">
    <property type="entry name" value="Glyco_hydro_36_C"/>
</dbReference>
<dbReference type="GO" id="GO:0004557">
    <property type="term" value="F:alpha-galactosidase activity"/>
    <property type="evidence" value="ECO:0007669"/>
    <property type="project" value="UniProtKB-EC"/>
</dbReference>
<dbReference type="Pfam" id="PF16874">
    <property type="entry name" value="Glyco_hydro_36C"/>
    <property type="match status" value="1"/>
</dbReference>
<dbReference type="EC" id="3.2.1.22" evidence="2 5"/>
<evidence type="ECO:0000256" key="4">
    <source>
        <dbReference type="ARBA" id="ARBA00023295"/>
    </source>
</evidence>
<dbReference type="InterPro" id="IPR013785">
    <property type="entry name" value="Aldolase_TIM"/>
</dbReference>
<comment type="similarity">
    <text evidence="5">Belongs to the glycosyl hydrolase.</text>
</comment>
<dbReference type="InterPro" id="IPR038417">
    <property type="entry name" value="Alpga-gal_N_sf"/>
</dbReference>
<keyword evidence="9" id="KW-1185">Reference proteome</keyword>
<dbReference type="Pfam" id="PF02065">
    <property type="entry name" value="Melibiase"/>
    <property type="match status" value="1"/>
</dbReference>
<dbReference type="Gene3D" id="2.70.98.60">
    <property type="entry name" value="alpha-galactosidase from lactobacil brevis"/>
    <property type="match status" value="1"/>
</dbReference>
<dbReference type="InterPro" id="IPR000111">
    <property type="entry name" value="Glyco_hydro_27/36_CS"/>
</dbReference>
<dbReference type="SUPFAM" id="SSF51445">
    <property type="entry name" value="(Trans)glycosidases"/>
    <property type="match status" value="1"/>
</dbReference>
<dbReference type="Gene3D" id="3.20.20.70">
    <property type="entry name" value="Aldolase class I"/>
    <property type="match status" value="1"/>
</dbReference>
<dbReference type="Proteomes" id="UP001597479">
    <property type="component" value="Unassembled WGS sequence"/>
</dbReference>
<organism evidence="8 9">
    <name type="scientific">Promicromonospora vindobonensis</name>
    <dbReference type="NCBI Taxonomy" id="195748"/>
    <lineage>
        <taxon>Bacteria</taxon>
        <taxon>Bacillati</taxon>
        <taxon>Actinomycetota</taxon>
        <taxon>Actinomycetes</taxon>
        <taxon>Micrococcales</taxon>
        <taxon>Promicromonosporaceae</taxon>
        <taxon>Promicromonospora</taxon>
    </lineage>
</organism>
<dbReference type="InterPro" id="IPR031704">
    <property type="entry name" value="Glyco_hydro_36_N"/>
</dbReference>
<gene>
    <name evidence="8" type="ORF">ACFS27_16625</name>
</gene>
<name>A0ABW5VX98_9MICO</name>
<dbReference type="PRINTS" id="PR00743">
    <property type="entry name" value="GLHYDRLASE36"/>
</dbReference>
<dbReference type="InterPro" id="IPR017853">
    <property type="entry name" value="GH"/>
</dbReference>
<evidence type="ECO:0000256" key="1">
    <source>
        <dbReference type="ARBA" id="ARBA00001255"/>
    </source>
</evidence>
<dbReference type="PANTHER" id="PTHR43053">
    <property type="entry name" value="GLYCOSIDASE FAMILY 31"/>
    <property type="match status" value="1"/>
</dbReference>
<evidence type="ECO:0000313" key="9">
    <source>
        <dbReference type="Proteomes" id="UP001597479"/>
    </source>
</evidence>
<evidence type="ECO:0000313" key="8">
    <source>
        <dbReference type="EMBL" id="MFD2795185.1"/>
    </source>
</evidence>
<sequence length="733" mass="79865">MSQRSATIPIPADTDGIVVLRSDRLSAALDVTGGVPRILHWGAPLTRAADHLSFLRSLAESQSGADSLQDAAPPALLPEQSAGWAGSPGLEGHRDGTRFSSRFVATGHDLDQGEDGTQTLVAHGADDDAALTLTSTVQLLPGGVLRVRATVTNTAAAGAYTVDAVRVCLPVPTEAQEILDFAGRHLRERTPQRHPFVVGTHLRDSRRGRTGSDAATVLAAGSEGFGFRTGEVWAVHTAWSGNHTTFAELGLTGSRVLGGGEVLLPGEVVLAPGESYSSPWLYAAYGNGLDEVSQAFHQYLRARPQHPSTPRPVVLNTWEAVYFEHDTDSLVDLARVAARVGVERFVLDDGWFLGRRDDRAGLGDWQVDPAVWPDGLGPLVSAVRAHGMQFGLWFEPEMVNEDSELAREHPEWILGPAERLPVRGRNQQVLNLTSPGAFAHVLESMSSLVREYAIDYIKWDHNRDLAEPGHRDTGRAAVHEQTLAVYALMDELRRRHPGLEIESCASGGGRVDLEVLQRTDRVWASDCIDPLERQQIQRWTGLLLPPELVGSHVGAPTAHTTQRTHSLAFRAATALFGHFGIEWDIRTATEKELDELEAWVELYKRERDLLHTGTTVRADYPDESYWAHGVVADDRSRALFAFVATQTTLAAQPGRVRLPGLDPEALYRIEPVELSSSALTRTAGGPPSWWTRPASVPGELLETVGLQAPMLYPEQALLFRLVREDTTTGTGGA</sequence>
<feature type="domain" description="Glycosyl hydrolase family 36 C-terminal" evidence="6">
    <location>
        <begin position="627"/>
        <end position="719"/>
    </location>
</feature>
<feature type="domain" description="Glycosyl hydrolase family 36 N-terminal" evidence="7">
    <location>
        <begin position="35"/>
        <end position="270"/>
    </location>
</feature>
<reference evidence="9" key="1">
    <citation type="journal article" date="2019" name="Int. J. Syst. Evol. Microbiol.">
        <title>The Global Catalogue of Microorganisms (GCM) 10K type strain sequencing project: providing services to taxonomists for standard genome sequencing and annotation.</title>
        <authorList>
            <consortium name="The Broad Institute Genomics Platform"/>
            <consortium name="The Broad Institute Genome Sequencing Center for Infectious Disease"/>
            <person name="Wu L."/>
            <person name="Ma J."/>
        </authorList>
    </citation>
    <scope>NUCLEOTIDE SEQUENCE [LARGE SCALE GENOMIC DNA]</scope>
    <source>
        <strain evidence="9">CCM 7044</strain>
    </source>
</reference>
<protein>
    <recommendedName>
        <fullName evidence="2 5">Alpha-galactosidase</fullName>
        <ecNumber evidence="2 5">3.2.1.22</ecNumber>
    </recommendedName>
</protein>
<dbReference type="EMBL" id="JBHUOG010000002">
    <property type="protein sequence ID" value="MFD2795185.1"/>
    <property type="molecule type" value="Genomic_DNA"/>
</dbReference>
<evidence type="ECO:0000256" key="2">
    <source>
        <dbReference type="ARBA" id="ARBA00012755"/>
    </source>
</evidence>
<keyword evidence="4 5" id="KW-0326">Glycosidase</keyword>
<accession>A0ABW5VX98</accession>
<dbReference type="PROSITE" id="PS00512">
    <property type="entry name" value="ALPHA_GALACTOSIDASE"/>
    <property type="match status" value="1"/>
</dbReference>